<dbReference type="GO" id="GO:0004789">
    <property type="term" value="F:thiamine-phosphate diphosphorylase activity"/>
    <property type="evidence" value="ECO:0007669"/>
    <property type="project" value="TreeGrafter"/>
</dbReference>
<dbReference type="PANTHER" id="PTHR20857:SF15">
    <property type="entry name" value="THIAMINE-PHOSPHATE SYNTHASE"/>
    <property type="match status" value="1"/>
</dbReference>
<organism evidence="4 5">
    <name type="scientific">Dethiosulfatibacter aminovorans DSM 17477</name>
    <dbReference type="NCBI Taxonomy" id="1121476"/>
    <lineage>
        <taxon>Bacteria</taxon>
        <taxon>Bacillati</taxon>
        <taxon>Bacillota</taxon>
        <taxon>Tissierellia</taxon>
        <taxon>Dethiosulfatibacter</taxon>
    </lineage>
</organism>
<name>A0A1M6IPG5_9FIRM</name>
<dbReference type="Pfam" id="PF02581">
    <property type="entry name" value="TMP-TENI"/>
    <property type="match status" value="1"/>
</dbReference>
<dbReference type="Proteomes" id="UP000184052">
    <property type="component" value="Unassembled WGS sequence"/>
</dbReference>
<dbReference type="RefSeq" id="WP_073049809.1">
    <property type="nucleotide sequence ID" value="NZ_FQZL01000018.1"/>
</dbReference>
<keyword evidence="5" id="KW-1185">Reference proteome</keyword>
<evidence type="ECO:0000313" key="5">
    <source>
        <dbReference type="Proteomes" id="UP000184052"/>
    </source>
</evidence>
<dbReference type="Gene3D" id="3.20.20.70">
    <property type="entry name" value="Aldolase class I"/>
    <property type="match status" value="1"/>
</dbReference>
<accession>A0A1M6IPG5</accession>
<dbReference type="STRING" id="1121476.SAMN02745751_02385"/>
<dbReference type="OrthoDB" id="9812206at2"/>
<proteinExistence type="predicted"/>
<dbReference type="GO" id="GO:0009228">
    <property type="term" value="P:thiamine biosynthetic process"/>
    <property type="evidence" value="ECO:0007669"/>
    <property type="project" value="UniProtKB-KW"/>
</dbReference>
<feature type="domain" description="Thiamine phosphate synthase/TenI" evidence="3">
    <location>
        <begin position="3"/>
        <end position="177"/>
    </location>
</feature>
<evidence type="ECO:0000259" key="3">
    <source>
        <dbReference type="Pfam" id="PF02581"/>
    </source>
</evidence>
<evidence type="ECO:0000256" key="1">
    <source>
        <dbReference type="ARBA" id="ARBA00004948"/>
    </source>
</evidence>
<keyword evidence="2" id="KW-0784">Thiamine biosynthesis</keyword>
<reference evidence="4 5" key="1">
    <citation type="submission" date="2016-11" db="EMBL/GenBank/DDBJ databases">
        <authorList>
            <person name="Jaros S."/>
            <person name="Januszkiewicz K."/>
            <person name="Wedrychowicz H."/>
        </authorList>
    </citation>
    <scope>NUCLEOTIDE SEQUENCE [LARGE SCALE GENOMIC DNA]</scope>
    <source>
        <strain evidence="4 5">DSM 17477</strain>
    </source>
</reference>
<dbReference type="EMBL" id="FQZL01000018">
    <property type="protein sequence ID" value="SHJ36330.1"/>
    <property type="molecule type" value="Genomic_DNA"/>
</dbReference>
<dbReference type="InterPro" id="IPR013785">
    <property type="entry name" value="Aldolase_TIM"/>
</dbReference>
<dbReference type="InterPro" id="IPR036206">
    <property type="entry name" value="ThiamineP_synth_sf"/>
</dbReference>
<evidence type="ECO:0000256" key="2">
    <source>
        <dbReference type="ARBA" id="ARBA00022977"/>
    </source>
</evidence>
<dbReference type="GO" id="GO:0005737">
    <property type="term" value="C:cytoplasm"/>
    <property type="evidence" value="ECO:0007669"/>
    <property type="project" value="TreeGrafter"/>
</dbReference>
<dbReference type="CDD" id="cd00564">
    <property type="entry name" value="TMP_TenI"/>
    <property type="match status" value="1"/>
</dbReference>
<gene>
    <name evidence="4" type="ORF">SAMN02745751_02385</name>
</gene>
<evidence type="ECO:0000313" key="4">
    <source>
        <dbReference type="EMBL" id="SHJ36330.1"/>
    </source>
</evidence>
<protein>
    <submittedName>
        <fullName evidence="4">Thiamine-phosphate pyrophosphorylase</fullName>
    </submittedName>
</protein>
<comment type="pathway">
    <text evidence="1">Cofactor biosynthesis; thiamine diphosphate biosynthesis.</text>
</comment>
<dbReference type="PANTHER" id="PTHR20857">
    <property type="entry name" value="THIAMINE-PHOSPHATE PYROPHOSPHORYLASE"/>
    <property type="match status" value="1"/>
</dbReference>
<dbReference type="AlphaFoldDB" id="A0A1M6IPG5"/>
<dbReference type="InterPro" id="IPR022998">
    <property type="entry name" value="ThiamineP_synth_TenI"/>
</dbReference>
<sequence>MVIFVTSRKLCREPFIERMEKLINGRPYAVMLREKDMDQDAYEDLAHELEKLCRAKGVFLILNNNKEAAEKIRDCSLHLSIDSLREMGAHTESCKGIGASVHSVEEAVEAESLGAEYLVAGHIYATGCKEGVPPRGTGFLREVCRAVSIPVYAIGGVKVERVADIMNAGAAGVCIMNEAMTCDNPGELAGRFWHNISKQKTKNKHIKNGEIGRINN</sequence>
<dbReference type="SUPFAM" id="SSF51391">
    <property type="entry name" value="Thiamin phosphate synthase"/>
    <property type="match status" value="1"/>
</dbReference>